<dbReference type="InterPro" id="IPR044136">
    <property type="entry name" value="Lys-tRNA-ligase_II_N"/>
</dbReference>
<dbReference type="InterPro" id="IPR004364">
    <property type="entry name" value="Aa-tRNA-synt_II"/>
</dbReference>
<dbReference type="GO" id="GO:0004824">
    <property type="term" value="F:lysine-tRNA ligase activity"/>
    <property type="evidence" value="ECO:0007669"/>
    <property type="project" value="InterPro"/>
</dbReference>
<dbReference type="GO" id="GO:0017101">
    <property type="term" value="C:aminoacyl-tRNA synthetase multienzyme complex"/>
    <property type="evidence" value="ECO:0007669"/>
    <property type="project" value="TreeGrafter"/>
</dbReference>
<proteinExistence type="predicted"/>
<evidence type="ECO:0000256" key="5">
    <source>
        <dbReference type="ARBA" id="ARBA00023146"/>
    </source>
</evidence>
<protein>
    <recommendedName>
        <fullName evidence="1">Lysine--tRNA ligase</fullName>
    </recommendedName>
    <alternativeName>
        <fullName evidence="6">Lysyl-tRNA synthetase</fullName>
    </alternativeName>
</protein>
<dbReference type="Proteomes" id="UP001187531">
    <property type="component" value="Unassembled WGS sequence"/>
</dbReference>
<keyword evidence="7" id="KW-0732">Signal</keyword>
<dbReference type="Pfam" id="PF00152">
    <property type="entry name" value="tRNA-synt_2"/>
    <property type="match status" value="3"/>
</dbReference>
<dbReference type="InterPro" id="IPR006195">
    <property type="entry name" value="aa-tRNA-synth_II"/>
</dbReference>
<evidence type="ECO:0000256" key="2">
    <source>
        <dbReference type="ARBA" id="ARBA00022598"/>
    </source>
</evidence>
<comment type="caution">
    <text evidence="9">The sequence shown here is derived from an EMBL/GenBank/DDBJ whole genome shotgun (WGS) entry which is preliminary data.</text>
</comment>
<dbReference type="Gene3D" id="3.30.930.10">
    <property type="entry name" value="Bira Bifunctional Protein, Domain 2"/>
    <property type="match status" value="3"/>
</dbReference>
<dbReference type="InterPro" id="IPR045864">
    <property type="entry name" value="aa-tRNA-synth_II/BPL/LPL"/>
</dbReference>
<gene>
    <name evidence="9" type="ORF">QYM36_012761</name>
</gene>
<evidence type="ECO:0000256" key="3">
    <source>
        <dbReference type="ARBA" id="ARBA00022741"/>
    </source>
</evidence>
<feature type="domain" description="Aminoacyl-transfer RNA synthetases class-II family profile" evidence="8">
    <location>
        <begin position="462"/>
        <end position="538"/>
    </location>
</feature>
<evidence type="ECO:0000256" key="1">
    <source>
        <dbReference type="ARBA" id="ARBA00015745"/>
    </source>
</evidence>
<reference evidence="9" key="1">
    <citation type="submission" date="2023-07" db="EMBL/GenBank/DDBJ databases">
        <title>Chromosome-level genome assembly of Artemia franciscana.</title>
        <authorList>
            <person name="Jo E."/>
        </authorList>
    </citation>
    <scope>NUCLEOTIDE SEQUENCE</scope>
    <source>
        <tissue evidence="9">Whole body</tissue>
    </source>
</reference>
<evidence type="ECO:0000256" key="6">
    <source>
        <dbReference type="ARBA" id="ARBA00030563"/>
    </source>
</evidence>
<keyword evidence="5" id="KW-0030">Aminoacyl-tRNA synthetase</keyword>
<dbReference type="InterPro" id="IPR018149">
    <property type="entry name" value="Lys-tRNA-synth_II_C"/>
</dbReference>
<dbReference type="EMBL" id="JAVRJZ010000016">
    <property type="protein sequence ID" value="KAK2711745.1"/>
    <property type="molecule type" value="Genomic_DNA"/>
</dbReference>
<organism evidence="9 10">
    <name type="scientific">Artemia franciscana</name>
    <name type="common">Brine shrimp</name>
    <name type="synonym">Artemia sanfranciscana</name>
    <dbReference type="NCBI Taxonomy" id="6661"/>
    <lineage>
        <taxon>Eukaryota</taxon>
        <taxon>Metazoa</taxon>
        <taxon>Ecdysozoa</taxon>
        <taxon>Arthropoda</taxon>
        <taxon>Crustacea</taxon>
        <taxon>Branchiopoda</taxon>
        <taxon>Anostraca</taxon>
        <taxon>Artemiidae</taxon>
        <taxon>Artemia</taxon>
    </lineage>
</organism>
<accession>A0AA88HGR4</accession>
<dbReference type="AlphaFoldDB" id="A0AA88HGR4"/>
<dbReference type="CDD" id="cd04322">
    <property type="entry name" value="LysRS_N"/>
    <property type="match status" value="1"/>
</dbReference>
<keyword evidence="2" id="KW-0436">Ligase</keyword>
<dbReference type="Gene3D" id="2.40.50.140">
    <property type="entry name" value="Nucleic acid-binding proteins"/>
    <property type="match status" value="1"/>
</dbReference>
<keyword evidence="4" id="KW-0067">ATP-binding</keyword>
<dbReference type="PANTHER" id="PTHR42918:SF9">
    <property type="entry name" value="LYSINE--TRNA LIGASE"/>
    <property type="match status" value="1"/>
</dbReference>
<keyword evidence="10" id="KW-1185">Reference proteome</keyword>
<sequence>MLLKKVLKILIPASCAGFAVWFGAKTIKQYCCRTKGRATERNCKEEPPKEIKVLRSKMDDESPSEYFRKRSAAILAAKSAHKFIDEFVHKYNQLDVGQFSEEKVSVAGRIHAVRESGFYCLRGNLTKIQVFVDARSYQSLNFNEDVDKIKKGDIIGCKRWNYYHRVICEFYMAYADYEDLMSITEDMLSGMVQSIHGTLKINYQPEGPDGPIEQIDFTPPYRRMKIIPELEKRLEVSLPHPSTFDTPEAVELLDLLSTKHDVHCPPPRTAARLLDKLVGHFLEEECRNPTFLIDHPQVMSPLAKCHRSAPGVTERFELFVGKKEICNAYTELNDPFEQRKRFAQQAKDRAAGDDEVQLVDENFLTALEYGLPPTGGWDMGIDRIAIFQEDAERIKRGDIIGCVGYPCKTKKGELSIRPEMMELLSPCLHMLPHLHFGLKDKETRYRQRYLDLIANNDVVKKFHVRSQIISYIRRFLDSKGFLEVETPMMNTVAGGATAKPFVTHRKEHNSKMFMRIAPELSLKMLVVGGIDRAYELGKDKAAGDDEAQTVDENFSTALEYNLPPTGGCGMGIDRVAVFLTNSNNIKEPVLHWVISMGLDQWTKQLILGDESIRSTAKVLISSAVTPPGPGTLSHLRDSLTVLIFDHMTVYLP</sequence>
<evidence type="ECO:0000259" key="8">
    <source>
        <dbReference type="PROSITE" id="PS50862"/>
    </source>
</evidence>
<evidence type="ECO:0000313" key="10">
    <source>
        <dbReference type="Proteomes" id="UP001187531"/>
    </source>
</evidence>
<keyword evidence="3" id="KW-0547">Nucleotide-binding</keyword>
<dbReference type="GO" id="GO:0005739">
    <property type="term" value="C:mitochondrion"/>
    <property type="evidence" value="ECO:0007669"/>
    <property type="project" value="TreeGrafter"/>
</dbReference>
<dbReference type="SUPFAM" id="SSF55681">
    <property type="entry name" value="Class II aaRS and biotin synthetases"/>
    <property type="match status" value="3"/>
</dbReference>
<dbReference type="GO" id="GO:0005524">
    <property type="term" value="F:ATP binding"/>
    <property type="evidence" value="ECO:0007669"/>
    <property type="project" value="UniProtKB-KW"/>
</dbReference>
<dbReference type="SUPFAM" id="SSF50249">
    <property type="entry name" value="Nucleic acid-binding proteins"/>
    <property type="match status" value="2"/>
</dbReference>
<dbReference type="GO" id="GO:0000049">
    <property type="term" value="F:tRNA binding"/>
    <property type="evidence" value="ECO:0007669"/>
    <property type="project" value="TreeGrafter"/>
</dbReference>
<evidence type="ECO:0000313" key="9">
    <source>
        <dbReference type="EMBL" id="KAK2711745.1"/>
    </source>
</evidence>
<feature type="chain" id="PRO_5041657500" description="Lysine--tRNA ligase" evidence="7">
    <location>
        <begin position="18"/>
        <end position="652"/>
    </location>
</feature>
<feature type="signal peptide" evidence="7">
    <location>
        <begin position="1"/>
        <end position="17"/>
    </location>
</feature>
<dbReference type="InterPro" id="IPR012340">
    <property type="entry name" value="NA-bd_OB-fold"/>
</dbReference>
<dbReference type="PRINTS" id="PR00982">
    <property type="entry name" value="TRNASYNTHLYS"/>
</dbReference>
<dbReference type="GO" id="GO:0006430">
    <property type="term" value="P:lysyl-tRNA aminoacylation"/>
    <property type="evidence" value="ECO:0007669"/>
    <property type="project" value="InterPro"/>
</dbReference>
<evidence type="ECO:0000256" key="4">
    <source>
        <dbReference type="ARBA" id="ARBA00022840"/>
    </source>
</evidence>
<dbReference type="GO" id="GO:0005829">
    <property type="term" value="C:cytosol"/>
    <property type="evidence" value="ECO:0007669"/>
    <property type="project" value="TreeGrafter"/>
</dbReference>
<dbReference type="PROSITE" id="PS50862">
    <property type="entry name" value="AA_TRNA_LIGASE_II"/>
    <property type="match status" value="1"/>
</dbReference>
<evidence type="ECO:0000256" key="7">
    <source>
        <dbReference type="SAM" id="SignalP"/>
    </source>
</evidence>
<dbReference type="PANTHER" id="PTHR42918">
    <property type="entry name" value="LYSYL-TRNA SYNTHETASE"/>
    <property type="match status" value="1"/>
</dbReference>
<name>A0AA88HGR4_ARTSF</name>